<dbReference type="AlphaFoldDB" id="A0A382PPJ5"/>
<evidence type="ECO:0000313" key="2">
    <source>
        <dbReference type="EMBL" id="SVC75313.1"/>
    </source>
</evidence>
<name>A0A382PPJ5_9ZZZZ</name>
<accession>A0A382PPJ5</accession>
<dbReference type="Pfam" id="PF21818">
    <property type="entry name" value="DUF6884"/>
    <property type="match status" value="1"/>
</dbReference>
<gene>
    <name evidence="2" type="ORF">METZ01_LOCUS328167</name>
</gene>
<dbReference type="EMBL" id="UINC01108883">
    <property type="protein sequence ID" value="SVC75313.1"/>
    <property type="molecule type" value="Genomic_DNA"/>
</dbReference>
<sequence length="146" mass="16363">MTKRVALVSCVKSKQLRSARAADLYTSPLFLGFRAYAEAVADEWFILSAKHGLLAPGDVVAPYETTLNKAGVAERRRWAERVQEQLLEVLTPGSDVVILAGQRYREHLVPFLRELGHSVAIPLEGLQMGQQLQWLNAWREGSILHN</sequence>
<evidence type="ECO:0000259" key="1">
    <source>
        <dbReference type="Pfam" id="PF21818"/>
    </source>
</evidence>
<dbReference type="InterPro" id="IPR049251">
    <property type="entry name" value="DUF6884"/>
</dbReference>
<proteinExistence type="predicted"/>
<feature type="domain" description="DUF6884" evidence="1">
    <location>
        <begin position="5"/>
        <end position="136"/>
    </location>
</feature>
<reference evidence="2" key="1">
    <citation type="submission" date="2018-05" db="EMBL/GenBank/DDBJ databases">
        <authorList>
            <person name="Lanie J.A."/>
            <person name="Ng W.-L."/>
            <person name="Kazmierczak K.M."/>
            <person name="Andrzejewski T.M."/>
            <person name="Davidsen T.M."/>
            <person name="Wayne K.J."/>
            <person name="Tettelin H."/>
            <person name="Glass J.I."/>
            <person name="Rusch D."/>
            <person name="Podicherti R."/>
            <person name="Tsui H.-C.T."/>
            <person name="Winkler M.E."/>
        </authorList>
    </citation>
    <scope>NUCLEOTIDE SEQUENCE</scope>
</reference>
<protein>
    <recommendedName>
        <fullName evidence="1">DUF6884 domain-containing protein</fullName>
    </recommendedName>
</protein>
<organism evidence="2">
    <name type="scientific">marine metagenome</name>
    <dbReference type="NCBI Taxonomy" id="408172"/>
    <lineage>
        <taxon>unclassified sequences</taxon>
        <taxon>metagenomes</taxon>
        <taxon>ecological metagenomes</taxon>
    </lineage>
</organism>